<organism evidence="3 4">
    <name type="scientific">Bacillus weihaiensis</name>
    <dbReference type="NCBI Taxonomy" id="1547283"/>
    <lineage>
        <taxon>Bacteria</taxon>
        <taxon>Bacillati</taxon>
        <taxon>Bacillota</taxon>
        <taxon>Bacilli</taxon>
        <taxon>Bacillales</taxon>
        <taxon>Bacillaceae</taxon>
        <taxon>Bacillus</taxon>
    </lineage>
</organism>
<evidence type="ECO:0000313" key="3">
    <source>
        <dbReference type="EMBL" id="APH04996.1"/>
    </source>
</evidence>
<dbReference type="SUPFAM" id="SSF52091">
    <property type="entry name" value="SpoIIaa-like"/>
    <property type="match status" value="1"/>
</dbReference>
<dbReference type="Pfam" id="PF01740">
    <property type="entry name" value="STAS"/>
    <property type="match status" value="1"/>
</dbReference>
<accession>A0A1L3MRN8</accession>
<dbReference type="KEGG" id="bwh:A9C19_09680"/>
<dbReference type="RefSeq" id="WP_072579789.1">
    <property type="nucleotide sequence ID" value="NZ_CP016020.1"/>
</dbReference>
<dbReference type="InterPro" id="IPR051932">
    <property type="entry name" value="Bact_StressResp_Reg"/>
</dbReference>
<dbReference type="InterPro" id="IPR036513">
    <property type="entry name" value="STAS_dom_sf"/>
</dbReference>
<dbReference type="SMART" id="SM00091">
    <property type="entry name" value="PAS"/>
    <property type="match status" value="1"/>
</dbReference>
<dbReference type="Gene3D" id="3.30.750.24">
    <property type="entry name" value="STAS domain"/>
    <property type="match status" value="1"/>
</dbReference>
<keyword evidence="3" id="KW-0808">Transferase</keyword>
<dbReference type="CDD" id="cd00130">
    <property type="entry name" value="PAS"/>
    <property type="match status" value="1"/>
</dbReference>
<dbReference type="SUPFAM" id="SSF55785">
    <property type="entry name" value="PYP-like sensor domain (PAS domain)"/>
    <property type="match status" value="1"/>
</dbReference>
<dbReference type="PROSITE" id="PS50801">
    <property type="entry name" value="STAS"/>
    <property type="match status" value="1"/>
</dbReference>
<sequence>MDNLNEREELYRQIVEYSFETTVIHSNHKILYINDAGADFLRASDKHELIGANVVDVFTEEYRDFIVERIQKGEEEKKVGQLVETKIYRLDGSVIEVELFCNPVIFGESEAMQSIIRDITPRKEAERNLIEVMTPIVPVSKNVAVIPLVGYVDEKRATHILESIPSKIRDNAWKHIIVDVSGIYNISEEVLDFLVKFQSILIVMGTSPIITGIRAELAYKLVHACGRRDISSIVTKANVEQALYYLNE</sequence>
<dbReference type="STRING" id="1547283.A9C19_09680"/>
<dbReference type="InterPro" id="IPR000700">
    <property type="entry name" value="PAS-assoc_C"/>
</dbReference>
<dbReference type="Proteomes" id="UP000181936">
    <property type="component" value="Chromosome"/>
</dbReference>
<dbReference type="InterPro" id="IPR000014">
    <property type="entry name" value="PAS"/>
</dbReference>
<dbReference type="Gene3D" id="3.30.450.20">
    <property type="entry name" value="PAS domain"/>
    <property type="match status" value="1"/>
</dbReference>
<reference evidence="3 4" key="1">
    <citation type="journal article" date="2016" name="Sci. Rep.">
        <title>Complete genome sequence and transcriptomic analysis of a novel marine strain Bacillus weihaiensis reveals the mechanism of brown algae degradation.</title>
        <authorList>
            <person name="Zhu Y."/>
            <person name="Chen P."/>
            <person name="Bao Y."/>
            <person name="Men Y."/>
            <person name="Zeng Y."/>
            <person name="Yang J."/>
            <person name="Sun J."/>
            <person name="Sun Y."/>
        </authorList>
    </citation>
    <scope>NUCLEOTIDE SEQUENCE [LARGE SCALE GENOMIC DNA]</scope>
    <source>
        <strain evidence="3 4">Alg07</strain>
    </source>
</reference>
<dbReference type="InterPro" id="IPR013767">
    <property type="entry name" value="PAS_fold"/>
</dbReference>
<feature type="domain" description="PAC" evidence="1">
    <location>
        <begin position="81"/>
        <end position="131"/>
    </location>
</feature>
<dbReference type="PROSITE" id="PS50113">
    <property type="entry name" value="PAC"/>
    <property type="match status" value="1"/>
</dbReference>
<dbReference type="NCBIfam" id="TIGR00229">
    <property type="entry name" value="sensory_box"/>
    <property type="match status" value="1"/>
</dbReference>
<feature type="domain" description="STAS" evidence="2">
    <location>
        <begin position="133"/>
        <end position="246"/>
    </location>
</feature>
<dbReference type="InterPro" id="IPR002645">
    <property type="entry name" value="STAS_dom"/>
</dbReference>
<dbReference type="AlphaFoldDB" id="A0A1L3MRN8"/>
<gene>
    <name evidence="3" type="ORF">A9C19_09680</name>
</gene>
<dbReference type="InterPro" id="IPR035965">
    <property type="entry name" value="PAS-like_dom_sf"/>
</dbReference>
<dbReference type="Pfam" id="PF00989">
    <property type="entry name" value="PAS"/>
    <property type="match status" value="1"/>
</dbReference>
<dbReference type="PANTHER" id="PTHR33745:SF8">
    <property type="entry name" value="BLUE-LIGHT PHOTORECEPTOR"/>
    <property type="match status" value="1"/>
</dbReference>
<protein>
    <submittedName>
        <fullName evidence="3">Histidine kinase</fullName>
    </submittedName>
</protein>
<dbReference type="InterPro" id="IPR001610">
    <property type="entry name" value="PAC"/>
</dbReference>
<evidence type="ECO:0000259" key="2">
    <source>
        <dbReference type="PROSITE" id="PS50801"/>
    </source>
</evidence>
<proteinExistence type="predicted"/>
<dbReference type="GO" id="GO:0006355">
    <property type="term" value="P:regulation of DNA-templated transcription"/>
    <property type="evidence" value="ECO:0007669"/>
    <property type="project" value="InterPro"/>
</dbReference>
<dbReference type="EMBL" id="CP016020">
    <property type="protein sequence ID" value="APH04996.1"/>
    <property type="molecule type" value="Genomic_DNA"/>
</dbReference>
<keyword evidence="4" id="KW-1185">Reference proteome</keyword>
<evidence type="ECO:0000259" key="1">
    <source>
        <dbReference type="PROSITE" id="PS50113"/>
    </source>
</evidence>
<dbReference type="CDD" id="cd07041">
    <property type="entry name" value="STAS_RsbR_RsbS_like"/>
    <property type="match status" value="1"/>
</dbReference>
<keyword evidence="3" id="KW-0418">Kinase</keyword>
<evidence type="ECO:0000313" key="4">
    <source>
        <dbReference type="Proteomes" id="UP000181936"/>
    </source>
</evidence>
<dbReference type="GO" id="GO:0016301">
    <property type="term" value="F:kinase activity"/>
    <property type="evidence" value="ECO:0007669"/>
    <property type="project" value="UniProtKB-KW"/>
</dbReference>
<dbReference type="PANTHER" id="PTHR33745">
    <property type="entry name" value="RSBT ANTAGONIST PROTEIN RSBS-RELATED"/>
    <property type="match status" value="1"/>
</dbReference>
<name>A0A1L3MRN8_9BACI</name>
<dbReference type="OrthoDB" id="2702602at2"/>
<dbReference type="SMART" id="SM00086">
    <property type="entry name" value="PAC"/>
    <property type="match status" value="1"/>
</dbReference>